<dbReference type="RefSeq" id="WP_169209645.1">
    <property type="nucleotide sequence ID" value="NZ_JAATNW010000002.1"/>
</dbReference>
<evidence type="ECO:0000313" key="5">
    <source>
        <dbReference type="Proteomes" id="UP000709336"/>
    </source>
</evidence>
<protein>
    <recommendedName>
        <fullName evidence="6">DegT/DnrJ/EryC1/StrS aminotransferase family protein</fullName>
    </recommendedName>
</protein>
<dbReference type="PANTHER" id="PTHR30244:SF36">
    <property type="entry name" value="3-OXO-GLUCOSE-6-PHOSPHATE:GLUTAMATE AMINOTRANSFERASE"/>
    <property type="match status" value="1"/>
</dbReference>
<dbReference type="SUPFAM" id="SSF53383">
    <property type="entry name" value="PLP-dependent transferases"/>
    <property type="match status" value="1"/>
</dbReference>
<dbReference type="EMBL" id="JAATNW010000002">
    <property type="protein sequence ID" value="NMH59067.1"/>
    <property type="molecule type" value="Genomic_DNA"/>
</dbReference>
<name>A0ABX1R0S7_9ALTE</name>
<sequence length="399" mass="44191">MTLRQLPPVGTPVFTGHNNLSASQKPLKFVGFSHTFLQSGTAALALALSKMVQHGGSQKRNVVIPGYGCPDLVAACEYAETQPVIVDFDANSYQYDLDQIKQLDQSLLAIICPSLLGISMPLDTLRKAFSSDVFIIEDNAQWFPESDQATLQRDRTNPLNEYRLPANTHNADFFITSFGRGKPVNLMGGGLLAWQEKYSDWFSEFNSAQSIAKPTALTLQTRVKANLFNWVCHPVPYGLISRIPALKLGATEYHRLADVQMMEGEKVSVSSDAISHYLSRPQTLSELLKKNLPVAWPQQSGTKRLLRLPLLAANREIRDTIVAKCNTRGLGASVMYGKPLVCIDQIREKVDTPFSTPIAQNVADGFFTLPLHPGVTFKHAEKMIEVLTPYFTDLKKVPA</sequence>
<evidence type="ECO:0000313" key="4">
    <source>
        <dbReference type="EMBL" id="NMH59067.1"/>
    </source>
</evidence>
<dbReference type="InterPro" id="IPR015421">
    <property type="entry name" value="PyrdxlP-dep_Trfase_major"/>
</dbReference>
<keyword evidence="5" id="KW-1185">Reference proteome</keyword>
<evidence type="ECO:0000256" key="3">
    <source>
        <dbReference type="RuleBase" id="RU004508"/>
    </source>
</evidence>
<evidence type="ECO:0008006" key="6">
    <source>
        <dbReference type="Google" id="ProtNLM"/>
    </source>
</evidence>
<dbReference type="Proteomes" id="UP000709336">
    <property type="component" value="Unassembled WGS sequence"/>
</dbReference>
<dbReference type="Pfam" id="PF01041">
    <property type="entry name" value="DegT_DnrJ_EryC1"/>
    <property type="match status" value="2"/>
</dbReference>
<comment type="similarity">
    <text evidence="2 3">Belongs to the DegT/DnrJ/EryC1 family.</text>
</comment>
<keyword evidence="1 3" id="KW-0663">Pyridoxal phosphate</keyword>
<dbReference type="PANTHER" id="PTHR30244">
    <property type="entry name" value="TRANSAMINASE"/>
    <property type="match status" value="1"/>
</dbReference>
<proteinExistence type="inferred from homology"/>
<dbReference type="Gene3D" id="3.40.640.10">
    <property type="entry name" value="Type I PLP-dependent aspartate aminotransferase-like (Major domain)"/>
    <property type="match status" value="1"/>
</dbReference>
<reference evidence="4 5" key="1">
    <citation type="submission" date="2020-03" db="EMBL/GenBank/DDBJ databases">
        <title>Alteromonas ponticola sp. nov., isolated from seawater.</title>
        <authorList>
            <person name="Yoon J.-H."/>
            <person name="Kim Y.-O."/>
        </authorList>
    </citation>
    <scope>NUCLEOTIDE SEQUENCE [LARGE SCALE GENOMIC DNA]</scope>
    <source>
        <strain evidence="4 5">MYP5</strain>
    </source>
</reference>
<comment type="caution">
    <text evidence="4">The sequence shown here is derived from an EMBL/GenBank/DDBJ whole genome shotgun (WGS) entry which is preliminary data.</text>
</comment>
<dbReference type="InterPro" id="IPR000653">
    <property type="entry name" value="DegT/StrS_aminotransferase"/>
</dbReference>
<evidence type="ECO:0000256" key="1">
    <source>
        <dbReference type="ARBA" id="ARBA00022898"/>
    </source>
</evidence>
<dbReference type="InterPro" id="IPR015422">
    <property type="entry name" value="PyrdxlP-dep_Trfase_small"/>
</dbReference>
<evidence type="ECO:0000256" key="2">
    <source>
        <dbReference type="ARBA" id="ARBA00037999"/>
    </source>
</evidence>
<dbReference type="Gene3D" id="3.90.1150.10">
    <property type="entry name" value="Aspartate Aminotransferase, domain 1"/>
    <property type="match status" value="1"/>
</dbReference>
<accession>A0ABX1R0S7</accession>
<organism evidence="4 5">
    <name type="scientific">Alteromonas ponticola</name>
    <dbReference type="NCBI Taxonomy" id="2720613"/>
    <lineage>
        <taxon>Bacteria</taxon>
        <taxon>Pseudomonadati</taxon>
        <taxon>Pseudomonadota</taxon>
        <taxon>Gammaproteobacteria</taxon>
        <taxon>Alteromonadales</taxon>
        <taxon>Alteromonadaceae</taxon>
        <taxon>Alteromonas/Salinimonas group</taxon>
        <taxon>Alteromonas</taxon>
    </lineage>
</organism>
<gene>
    <name evidence="4" type="ORF">HCJ96_03410</name>
</gene>
<dbReference type="InterPro" id="IPR015424">
    <property type="entry name" value="PyrdxlP-dep_Trfase"/>
</dbReference>